<dbReference type="SUPFAM" id="SSF109604">
    <property type="entry name" value="HD-domain/PDEase-like"/>
    <property type="match status" value="1"/>
</dbReference>
<dbReference type="PANTHER" id="PTHR11845:SF13">
    <property type="entry name" value="5'-DEOXYNUCLEOTIDASE HDDC2"/>
    <property type="match status" value="1"/>
</dbReference>
<evidence type="ECO:0000313" key="13">
    <source>
        <dbReference type="EMBL" id="VDD85605.1"/>
    </source>
</evidence>
<dbReference type="EMBL" id="UXUI01007135">
    <property type="protein sequence ID" value="VDD85605.1"/>
    <property type="molecule type" value="Genomic_DNA"/>
</dbReference>
<comment type="cofactor">
    <cofactor evidence="3">
        <name>Co(2+)</name>
        <dbReference type="ChEBI" id="CHEBI:48828"/>
    </cofactor>
</comment>
<sequence length="185" mass="21519">MQLFEILKVLDDLKHLKRTGWIKIGVPEPETVASHMYRMAVLAMALEIPDVDRMKCVQMALVHDIGEAIAGDITPFCGITVEKKYQLEEEALFAIGEMVPKNIAADWISLWREFEKGTSNEAVVVKQLDKFDMIAQAFQYEQKYNIDCEQFFTATMNYFITEPFLSWDRELRSKRTKLLEEKMLK</sequence>
<dbReference type="GO" id="GO:0005737">
    <property type="term" value="C:cytoplasm"/>
    <property type="evidence" value="ECO:0007669"/>
    <property type="project" value="TreeGrafter"/>
</dbReference>
<comment type="cofactor">
    <cofactor evidence="2">
        <name>Mn(2+)</name>
        <dbReference type="ChEBI" id="CHEBI:29035"/>
    </cofactor>
</comment>
<comment type="function">
    <text evidence="4">Catalyzes the dephosphorylation of the nucleoside 5'-monophosphates deoxyadenosine monophosphate (dAMP), deoxycytidine monophosphate (dCMP), deoxyguanosine monophosphate (dGMP) and deoxythymidine monophosphate (dTMP).</text>
</comment>
<comment type="catalytic activity">
    <reaction evidence="1">
        <text>a 2'-deoxyribonucleoside 5'-phosphate + H2O = a 2'-deoxyribonucleoside + phosphate</text>
        <dbReference type="Rhea" id="RHEA:36167"/>
        <dbReference type="ChEBI" id="CHEBI:15377"/>
        <dbReference type="ChEBI" id="CHEBI:18274"/>
        <dbReference type="ChEBI" id="CHEBI:43474"/>
        <dbReference type="ChEBI" id="CHEBI:65317"/>
        <dbReference type="EC" id="3.1.3.89"/>
    </reaction>
</comment>
<evidence type="ECO:0000256" key="5">
    <source>
        <dbReference type="ARBA" id="ARBA00009999"/>
    </source>
</evidence>
<comment type="subunit">
    <text evidence="6">Homodimer.</text>
</comment>
<dbReference type="EC" id="3.1.3.89" evidence="7"/>
<dbReference type="STRING" id="51028.A0A0N4UUH2"/>
<keyword evidence="14" id="KW-1185">Reference proteome</keyword>
<dbReference type="InterPro" id="IPR039356">
    <property type="entry name" value="YfbR/HDDC2"/>
</dbReference>
<evidence type="ECO:0000256" key="4">
    <source>
        <dbReference type="ARBA" id="ARBA00004074"/>
    </source>
</evidence>
<evidence type="ECO:0000256" key="8">
    <source>
        <dbReference type="ARBA" id="ARBA00015933"/>
    </source>
</evidence>
<evidence type="ECO:0000259" key="12">
    <source>
        <dbReference type="SMART" id="SM00471"/>
    </source>
</evidence>
<evidence type="ECO:0000256" key="6">
    <source>
        <dbReference type="ARBA" id="ARBA00011738"/>
    </source>
</evidence>
<reference evidence="13 14" key="2">
    <citation type="submission" date="2018-10" db="EMBL/GenBank/DDBJ databases">
        <authorList>
            <consortium name="Pathogen Informatics"/>
        </authorList>
    </citation>
    <scope>NUCLEOTIDE SEQUENCE [LARGE SCALE GENOMIC DNA]</scope>
</reference>
<dbReference type="WBParaSite" id="EVEC_0000104001-mRNA-1">
    <property type="protein sequence ID" value="EVEC_0000104001-mRNA-1"/>
    <property type="gene ID" value="EVEC_0000104001"/>
</dbReference>
<dbReference type="Proteomes" id="UP000274131">
    <property type="component" value="Unassembled WGS sequence"/>
</dbReference>
<dbReference type="OrthoDB" id="10254258at2759"/>
<evidence type="ECO:0000256" key="7">
    <source>
        <dbReference type="ARBA" id="ARBA00012964"/>
    </source>
</evidence>
<dbReference type="Pfam" id="PF13023">
    <property type="entry name" value="HD_3"/>
    <property type="match status" value="1"/>
</dbReference>
<evidence type="ECO:0000313" key="14">
    <source>
        <dbReference type="Proteomes" id="UP000274131"/>
    </source>
</evidence>
<protein>
    <recommendedName>
        <fullName evidence="8">5'-deoxynucleotidase HDDC2</fullName>
        <ecNumber evidence="7">3.1.3.89</ecNumber>
    </recommendedName>
    <alternativeName>
        <fullName evidence="11">HD domain-containing protein 2</fullName>
    </alternativeName>
</protein>
<dbReference type="InterPro" id="IPR003607">
    <property type="entry name" value="HD/PDEase_dom"/>
</dbReference>
<keyword evidence="10" id="KW-0378">Hydrolase</keyword>
<name>A0A0N4UUH2_ENTVE</name>
<dbReference type="FunFam" id="1.10.3210.10:FF:000035">
    <property type="entry name" value="HD family hydrolase"/>
    <property type="match status" value="1"/>
</dbReference>
<dbReference type="Gene3D" id="1.10.3210.10">
    <property type="entry name" value="Hypothetical protein af1432"/>
    <property type="match status" value="1"/>
</dbReference>
<evidence type="ECO:0000256" key="3">
    <source>
        <dbReference type="ARBA" id="ARBA00001941"/>
    </source>
</evidence>
<proteinExistence type="inferred from homology"/>
<dbReference type="AlphaFoldDB" id="A0A0N4UUH2"/>
<accession>A0A0N4UUH2</accession>
<dbReference type="GO" id="GO:0046872">
    <property type="term" value="F:metal ion binding"/>
    <property type="evidence" value="ECO:0007669"/>
    <property type="project" value="UniProtKB-KW"/>
</dbReference>
<evidence type="ECO:0000256" key="1">
    <source>
        <dbReference type="ARBA" id="ARBA00001638"/>
    </source>
</evidence>
<dbReference type="GO" id="GO:0002953">
    <property type="term" value="F:5'-deoxynucleotidase activity"/>
    <property type="evidence" value="ECO:0007669"/>
    <property type="project" value="UniProtKB-EC"/>
</dbReference>
<organism evidence="15">
    <name type="scientific">Enterobius vermicularis</name>
    <name type="common">Human pinworm</name>
    <dbReference type="NCBI Taxonomy" id="51028"/>
    <lineage>
        <taxon>Eukaryota</taxon>
        <taxon>Metazoa</taxon>
        <taxon>Ecdysozoa</taxon>
        <taxon>Nematoda</taxon>
        <taxon>Chromadorea</taxon>
        <taxon>Rhabditida</taxon>
        <taxon>Spirurina</taxon>
        <taxon>Oxyuridomorpha</taxon>
        <taxon>Oxyuroidea</taxon>
        <taxon>Oxyuridae</taxon>
        <taxon>Enterobius</taxon>
    </lineage>
</organism>
<dbReference type="SMART" id="SM00471">
    <property type="entry name" value="HDc"/>
    <property type="match status" value="1"/>
</dbReference>
<dbReference type="InterPro" id="IPR006674">
    <property type="entry name" value="HD_domain"/>
</dbReference>
<comment type="similarity">
    <text evidence="5">Belongs to the HDDC2 family.</text>
</comment>
<evidence type="ECO:0000256" key="10">
    <source>
        <dbReference type="ARBA" id="ARBA00022801"/>
    </source>
</evidence>
<evidence type="ECO:0000313" key="15">
    <source>
        <dbReference type="WBParaSite" id="EVEC_0000104001-mRNA-1"/>
    </source>
</evidence>
<gene>
    <name evidence="13" type="ORF">EVEC_LOCUS748</name>
</gene>
<dbReference type="PANTHER" id="PTHR11845">
    <property type="entry name" value="5'-DEOXYNUCLEOTIDASE HDDC2"/>
    <property type="match status" value="1"/>
</dbReference>
<evidence type="ECO:0000256" key="9">
    <source>
        <dbReference type="ARBA" id="ARBA00022723"/>
    </source>
</evidence>
<evidence type="ECO:0000256" key="2">
    <source>
        <dbReference type="ARBA" id="ARBA00001936"/>
    </source>
</evidence>
<feature type="domain" description="HD/PDEase" evidence="12">
    <location>
        <begin position="28"/>
        <end position="143"/>
    </location>
</feature>
<evidence type="ECO:0000256" key="11">
    <source>
        <dbReference type="ARBA" id="ARBA00032735"/>
    </source>
</evidence>
<keyword evidence="9" id="KW-0479">Metal-binding</keyword>
<reference evidence="15" key="1">
    <citation type="submission" date="2017-02" db="UniProtKB">
        <authorList>
            <consortium name="WormBaseParasite"/>
        </authorList>
    </citation>
    <scope>IDENTIFICATION</scope>
</reference>